<proteinExistence type="predicted"/>
<name>A0ABY1KDP9_9BACL</name>
<keyword evidence="2" id="KW-1185">Reference proteome</keyword>
<comment type="caution">
    <text evidence="1">The sequence shown here is derived from an EMBL/GenBank/DDBJ whole genome shotgun (WGS) entry which is preliminary data.</text>
</comment>
<dbReference type="Proteomes" id="UP000186666">
    <property type="component" value="Unassembled WGS sequence"/>
</dbReference>
<gene>
    <name evidence="1" type="ORF">SAMN05421578_12936</name>
</gene>
<protein>
    <submittedName>
        <fullName evidence="1">Uncharacterized protein</fullName>
    </submittedName>
</protein>
<accession>A0ABY1KDP9</accession>
<evidence type="ECO:0000313" key="2">
    <source>
        <dbReference type="Proteomes" id="UP000186666"/>
    </source>
</evidence>
<evidence type="ECO:0000313" key="1">
    <source>
        <dbReference type="EMBL" id="SIR66495.1"/>
    </source>
</evidence>
<sequence>MKECYCPLYKKVISDGLCVDVTGEVQGLKKEQELKFLN</sequence>
<dbReference type="EMBL" id="FTNK01000029">
    <property type="protein sequence ID" value="SIR66495.1"/>
    <property type="molecule type" value="Genomic_DNA"/>
</dbReference>
<organism evidence="1 2">
    <name type="scientific">Paenibacillus macquariensis</name>
    <dbReference type="NCBI Taxonomy" id="948756"/>
    <lineage>
        <taxon>Bacteria</taxon>
        <taxon>Bacillati</taxon>
        <taxon>Bacillota</taxon>
        <taxon>Bacilli</taxon>
        <taxon>Bacillales</taxon>
        <taxon>Paenibacillaceae</taxon>
        <taxon>Paenibacillus</taxon>
    </lineage>
</organism>
<reference evidence="1 2" key="1">
    <citation type="submission" date="2017-01" db="EMBL/GenBank/DDBJ databases">
        <authorList>
            <person name="Varghese N."/>
            <person name="Submissions S."/>
        </authorList>
    </citation>
    <scope>NUCLEOTIDE SEQUENCE [LARGE SCALE GENOMIC DNA]</scope>
    <source>
        <strain evidence="1 2">ATCC 23464</strain>
    </source>
</reference>